<dbReference type="PROSITE" id="PS50164">
    <property type="entry name" value="GIY_YIG"/>
    <property type="match status" value="1"/>
</dbReference>
<dbReference type="Gene3D" id="3.40.1440.10">
    <property type="entry name" value="GIY-YIG endonuclease"/>
    <property type="match status" value="1"/>
</dbReference>
<dbReference type="CDD" id="cd10456">
    <property type="entry name" value="GIY-YIG_UPF0213"/>
    <property type="match status" value="1"/>
</dbReference>
<keyword evidence="4" id="KW-1185">Reference proteome</keyword>
<dbReference type="Proteomes" id="UP000034407">
    <property type="component" value="Unassembled WGS sequence"/>
</dbReference>
<dbReference type="RefSeq" id="WP_046823561.1">
    <property type="nucleotide sequence ID" value="NZ_LBBT01000251.1"/>
</dbReference>
<dbReference type="EMBL" id="LBBT01000251">
    <property type="protein sequence ID" value="KKY00701.1"/>
    <property type="molecule type" value="Genomic_DNA"/>
</dbReference>
<comment type="similarity">
    <text evidence="1">Belongs to the UPF0213 family.</text>
</comment>
<dbReference type="GO" id="GO:0004519">
    <property type="term" value="F:endonuclease activity"/>
    <property type="evidence" value="ECO:0007669"/>
    <property type="project" value="UniProtKB-KW"/>
</dbReference>
<accession>A0A0M3DEZ1</accession>
<dbReference type="SMART" id="SM00465">
    <property type="entry name" value="GIYc"/>
    <property type="match status" value="1"/>
</dbReference>
<dbReference type="SUPFAM" id="SSF82771">
    <property type="entry name" value="GIY-YIG endonuclease"/>
    <property type="match status" value="1"/>
</dbReference>
<keyword evidence="3" id="KW-0255">Endonuclease</keyword>
<dbReference type="InterPro" id="IPR035901">
    <property type="entry name" value="GIY-YIG_endonuc_sf"/>
</dbReference>
<gene>
    <name evidence="3" type="ORF">VN21_12660</name>
</gene>
<evidence type="ECO:0000259" key="2">
    <source>
        <dbReference type="PROSITE" id="PS50164"/>
    </source>
</evidence>
<dbReference type="PANTHER" id="PTHR34477:SF1">
    <property type="entry name" value="UPF0213 PROTEIN YHBQ"/>
    <property type="match status" value="1"/>
</dbReference>
<evidence type="ECO:0000256" key="1">
    <source>
        <dbReference type="ARBA" id="ARBA00007435"/>
    </source>
</evidence>
<evidence type="ECO:0000313" key="3">
    <source>
        <dbReference type="EMBL" id="KKY00701.1"/>
    </source>
</evidence>
<evidence type="ECO:0000313" key="4">
    <source>
        <dbReference type="Proteomes" id="UP000034407"/>
    </source>
</evidence>
<dbReference type="PANTHER" id="PTHR34477">
    <property type="entry name" value="UPF0213 PROTEIN YHBQ"/>
    <property type="match status" value="1"/>
</dbReference>
<proteinExistence type="inferred from homology"/>
<comment type="caution">
    <text evidence="3">The sequence shown here is derived from an EMBL/GenBank/DDBJ whole genome shotgun (WGS) entry which is preliminary data.</text>
</comment>
<dbReference type="InterPro" id="IPR000305">
    <property type="entry name" value="GIY-YIG_endonuc"/>
</dbReference>
<dbReference type="PATRIC" id="fig|1629550.3.peg.1976"/>
<name>A0A0M3DEZ1_9FIRM</name>
<dbReference type="AlphaFoldDB" id="A0A0M3DEZ1"/>
<dbReference type="OrthoDB" id="9807770at2"/>
<dbReference type="InterPro" id="IPR050190">
    <property type="entry name" value="UPF0213_domain"/>
</dbReference>
<dbReference type="Pfam" id="PF01541">
    <property type="entry name" value="GIY-YIG"/>
    <property type="match status" value="1"/>
</dbReference>
<protein>
    <submittedName>
        <fullName evidence="3">Endonuclease</fullName>
    </submittedName>
</protein>
<keyword evidence="3" id="KW-0540">Nuclease</keyword>
<sequence length="102" mass="12361">MYYTYIITCKDETYYIGYTSDIKRRINEHKIGKNSKYTRARGFKNLEIYWSSNSRSDAMKLECFLKKLTRLNKTKLINNPSLLYDKYKVDCRKYMLEVLDEL</sequence>
<feature type="domain" description="GIY-YIG" evidence="2">
    <location>
        <begin position="1"/>
        <end position="77"/>
    </location>
</feature>
<organism evidence="3 4">
    <name type="scientific">Paraclostridium benzoelyticum</name>
    <dbReference type="NCBI Taxonomy" id="1629550"/>
    <lineage>
        <taxon>Bacteria</taxon>
        <taxon>Bacillati</taxon>
        <taxon>Bacillota</taxon>
        <taxon>Clostridia</taxon>
        <taxon>Peptostreptococcales</taxon>
        <taxon>Peptostreptococcaceae</taxon>
        <taxon>Paraclostridium</taxon>
    </lineage>
</organism>
<keyword evidence="3" id="KW-0378">Hydrolase</keyword>
<reference evidence="3 4" key="1">
    <citation type="submission" date="2015-04" db="EMBL/GenBank/DDBJ databases">
        <title>Microcin producing Clostridium sp. JC272T.</title>
        <authorList>
            <person name="Jyothsna T."/>
            <person name="Sasikala C."/>
            <person name="Ramana C."/>
        </authorList>
    </citation>
    <scope>NUCLEOTIDE SEQUENCE [LARGE SCALE GENOMIC DNA]</scope>
    <source>
        <strain evidence="3 4">JC272</strain>
    </source>
</reference>